<dbReference type="PROSITE" id="PS00723">
    <property type="entry name" value="POLYPRENYL_SYNTHASE_1"/>
    <property type="match status" value="1"/>
</dbReference>
<comment type="similarity">
    <text evidence="2 6">Belongs to the FPP/GGPP synthase family.</text>
</comment>
<dbReference type="InterPro" id="IPR033749">
    <property type="entry name" value="Polyprenyl_synt_CS"/>
</dbReference>
<dbReference type="Gene3D" id="1.10.600.10">
    <property type="entry name" value="Farnesyl Diphosphate Synthase"/>
    <property type="match status" value="1"/>
</dbReference>
<dbReference type="EMBL" id="JACSQP010000002">
    <property type="protein sequence ID" value="MBD7956742.1"/>
    <property type="molecule type" value="Genomic_DNA"/>
</dbReference>
<dbReference type="PANTHER" id="PTHR12001:SF85">
    <property type="entry name" value="SHORT CHAIN ISOPRENYL DIPHOSPHATE SYNTHASE"/>
    <property type="match status" value="1"/>
</dbReference>
<keyword evidence="4" id="KW-0479">Metal-binding</keyword>
<keyword evidence="3 6" id="KW-0808">Transferase</keyword>
<name>A0ABR8RZU4_9MICO</name>
<organism evidence="7 8">
    <name type="scientific">Microbacterium pullorum</name>
    <dbReference type="NCBI Taxonomy" id="2762236"/>
    <lineage>
        <taxon>Bacteria</taxon>
        <taxon>Bacillati</taxon>
        <taxon>Actinomycetota</taxon>
        <taxon>Actinomycetes</taxon>
        <taxon>Micrococcales</taxon>
        <taxon>Microbacteriaceae</taxon>
        <taxon>Microbacterium</taxon>
    </lineage>
</organism>
<proteinExistence type="inferred from homology"/>
<accession>A0ABR8RZU4</accession>
<dbReference type="InterPro" id="IPR000092">
    <property type="entry name" value="Polyprenyl_synt"/>
</dbReference>
<protein>
    <submittedName>
        <fullName evidence="7">Polyprenyl synthetase family protein</fullName>
    </submittedName>
</protein>
<comment type="caution">
    <text evidence="7">The sequence shown here is derived from an EMBL/GenBank/DDBJ whole genome shotgun (WGS) entry which is preliminary data.</text>
</comment>
<dbReference type="PANTHER" id="PTHR12001">
    <property type="entry name" value="GERANYLGERANYL PYROPHOSPHATE SYNTHASE"/>
    <property type="match status" value="1"/>
</dbReference>
<dbReference type="Proteomes" id="UP000648352">
    <property type="component" value="Unassembled WGS sequence"/>
</dbReference>
<evidence type="ECO:0000256" key="2">
    <source>
        <dbReference type="ARBA" id="ARBA00006706"/>
    </source>
</evidence>
<gene>
    <name evidence="7" type="ORF">H9651_03770</name>
</gene>
<dbReference type="Pfam" id="PF00348">
    <property type="entry name" value="polyprenyl_synt"/>
    <property type="match status" value="1"/>
</dbReference>
<evidence type="ECO:0000256" key="3">
    <source>
        <dbReference type="ARBA" id="ARBA00022679"/>
    </source>
</evidence>
<evidence type="ECO:0000313" key="8">
    <source>
        <dbReference type="Proteomes" id="UP000648352"/>
    </source>
</evidence>
<comment type="cofactor">
    <cofactor evidence="1">
        <name>Mg(2+)</name>
        <dbReference type="ChEBI" id="CHEBI:18420"/>
    </cofactor>
</comment>
<dbReference type="InterPro" id="IPR008949">
    <property type="entry name" value="Isoprenoid_synthase_dom_sf"/>
</dbReference>
<evidence type="ECO:0000313" key="7">
    <source>
        <dbReference type="EMBL" id="MBD7956742.1"/>
    </source>
</evidence>
<keyword evidence="8" id="KW-1185">Reference proteome</keyword>
<reference evidence="7 8" key="1">
    <citation type="submission" date="2020-08" db="EMBL/GenBank/DDBJ databases">
        <title>A Genomic Blueprint of the Chicken Gut Microbiome.</title>
        <authorList>
            <person name="Gilroy R."/>
            <person name="Ravi A."/>
            <person name="Getino M."/>
            <person name="Pursley I."/>
            <person name="Horton D.L."/>
            <person name="Alikhan N.-F."/>
            <person name="Baker D."/>
            <person name="Gharbi K."/>
            <person name="Hall N."/>
            <person name="Watson M."/>
            <person name="Adriaenssens E.M."/>
            <person name="Foster-Nyarko E."/>
            <person name="Jarju S."/>
            <person name="Secka A."/>
            <person name="Antonio M."/>
            <person name="Oren A."/>
            <person name="Chaudhuri R."/>
            <person name="La Ragione R.M."/>
            <person name="Hildebrand F."/>
            <person name="Pallen M.J."/>
        </authorList>
    </citation>
    <scope>NUCLEOTIDE SEQUENCE [LARGE SCALE GENOMIC DNA]</scope>
    <source>
        <strain evidence="7 8">Sa4CUA7</strain>
    </source>
</reference>
<evidence type="ECO:0000256" key="1">
    <source>
        <dbReference type="ARBA" id="ARBA00001946"/>
    </source>
</evidence>
<sequence length="313" mass="31917">MRRAAAGGKRFRPALVAAAYRANGGESPETAGVYDVATAFELLHTAFVIHDDVIDRDTERRGAPNVTGEFAAIARDKGADDAGATLLGDAAGILAGDVLLHEASRTIALADLPAATRAALLDLLDDAVLVSAAGELADVAHAVRRDCPDAADLLAATHDKTAVYSFAAPLRAGALLAGADTATDAALGRAGALAGLAFQLVDDLIGAFASAGDAGRAEGADLRAAKRTPLVALARESPSWAQVDDALAQAWTGPVAVRHAQNALDASGARARLVVLIEDTLSEARAAAADEALPGEMTLLLAQLCDAIQKRIP</sequence>
<evidence type="ECO:0000256" key="5">
    <source>
        <dbReference type="ARBA" id="ARBA00022842"/>
    </source>
</evidence>
<dbReference type="SFLD" id="SFLDS00005">
    <property type="entry name" value="Isoprenoid_Synthase_Type_I"/>
    <property type="match status" value="1"/>
</dbReference>
<keyword evidence="5" id="KW-0460">Magnesium</keyword>
<evidence type="ECO:0000256" key="6">
    <source>
        <dbReference type="RuleBase" id="RU004466"/>
    </source>
</evidence>
<dbReference type="SUPFAM" id="SSF48576">
    <property type="entry name" value="Terpenoid synthases"/>
    <property type="match status" value="1"/>
</dbReference>
<evidence type="ECO:0000256" key="4">
    <source>
        <dbReference type="ARBA" id="ARBA00022723"/>
    </source>
</evidence>